<reference evidence="5 6" key="1">
    <citation type="journal article" date="2017" name="Genome Biol. Evol.">
        <title>Phytophthora megakarya and P. palmivora, closely related causal agents of cacao black pod rot, underwent increases in genome sizes and gene numbers by different mechanisms.</title>
        <authorList>
            <person name="Ali S.S."/>
            <person name="Shao J."/>
            <person name="Lary D.J."/>
            <person name="Kronmiller B."/>
            <person name="Shen D."/>
            <person name="Strem M.D."/>
            <person name="Amoako-Attah I."/>
            <person name="Akrofi A.Y."/>
            <person name="Begoude B.A."/>
            <person name="Ten Hoopen G.M."/>
            <person name="Coulibaly K."/>
            <person name="Kebe B.I."/>
            <person name="Melnick R.L."/>
            <person name="Guiltinan M.J."/>
            <person name="Tyler B.M."/>
            <person name="Meinhardt L.W."/>
            <person name="Bailey B.A."/>
        </authorList>
    </citation>
    <scope>NUCLEOTIDE SEQUENCE [LARGE SCALE GENOMIC DNA]</scope>
    <source>
        <strain evidence="6">sbr112.9</strain>
    </source>
</reference>
<dbReference type="PANTHER" id="PTHR33657:SF8">
    <property type="entry name" value="DOMAIN PROTEIN, PUTATIVE (AFU_ORTHOLOGUE AFUA_5G00600)-RELATED"/>
    <property type="match status" value="1"/>
</dbReference>
<dbReference type="Pfam" id="PF05630">
    <property type="entry name" value="NPP1"/>
    <property type="match status" value="1"/>
</dbReference>
<dbReference type="AlphaFoldDB" id="A0A2P4WXG8"/>
<gene>
    <name evidence="5" type="ORF">PHPALM_37408</name>
</gene>
<protein>
    <submittedName>
        <fullName evidence="5">NPP1-like protein</fullName>
    </submittedName>
</protein>
<accession>A0A2P4WXG8</accession>
<keyword evidence="6" id="KW-1185">Reference proteome</keyword>
<evidence type="ECO:0000256" key="3">
    <source>
        <dbReference type="ARBA" id="ARBA00022525"/>
    </source>
</evidence>
<comment type="similarity">
    <text evidence="2">Belongs to the Necrosis inducing protein (NPP1) family.</text>
</comment>
<sequence length="151" mass="17246">MYGRSTEYNGVWAIMYAYYFPRDESATPFYAGRRHGWEHAIIWLDEKSENATITAVSASRFGNRYSTNAPPESNTVDGSSAKLEKIIMLGTHHYLKDTTFPGQFYDLVMWDDLTNAAREALETTDFNTKVPIIDDNFLSNLKKADPLETEE</sequence>
<evidence type="ECO:0000256" key="4">
    <source>
        <dbReference type="ARBA" id="ARBA00023026"/>
    </source>
</evidence>
<dbReference type="EMBL" id="NCKW01020404">
    <property type="protein sequence ID" value="POM58003.1"/>
    <property type="molecule type" value="Genomic_DNA"/>
</dbReference>
<dbReference type="PANTHER" id="PTHR33657">
    <property type="entry name" value="DOMAIN PROTEIN, PUTATIVE (AFU_ORTHOLOGUE AFUA_5G00600)-RELATED"/>
    <property type="match status" value="1"/>
</dbReference>
<proteinExistence type="inferred from homology"/>
<evidence type="ECO:0000256" key="2">
    <source>
        <dbReference type="ARBA" id="ARBA00009520"/>
    </source>
</evidence>
<evidence type="ECO:0000313" key="5">
    <source>
        <dbReference type="EMBL" id="POM58003.1"/>
    </source>
</evidence>
<dbReference type="InterPro" id="IPR008701">
    <property type="entry name" value="NPP1"/>
</dbReference>
<evidence type="ECO:0000256" key="1">
    <source>
        <dbReference type="ARBA" id="ARBA00004613"/>
    </source>
</evidence>
<evidence type="ECO:0000313" key="6">
    <source>
        <dbReference type="Proteomes" id="UP000237271"/>
    </source>
</evidence>
<comment type="caution">
    <text evidence="5">The sequence shown here is derived from an EMBL/GenBank/DDBJ whole genome shotgun (WGS) entry which is preliminary data.</text>
</comment>
<keyword evidence="4" id="KW-0843">Virulence</keyword>
<dbReference type="OrthoDB" id="4846271at2759"/>
<name>A0A2P4WXG8_9STRA</name>
<dbReference type="GO" id="GO:0005576">
    <property type="term" value="C:extracellular region"/>
    <property type="evidence" value="ECO:0007669"/>
    <property type="project" value="UniProtKB-SubCell"/>
</dbReference>
<keyword evidence="3" id="KW-0964">Secreted</keyword>
<dbReference type="Proteomes" id="UP000237271">
    <property type="component" value="Unassembled WGS sequence"/>
</dbReference>
<comment type="subcellular location">
    <subcellularLocation>
        <location evidence="1">Secreted</location>
    </subcellularLocation>
</comment>
<organism evidence="5 6">
    <name type="scientific">Phytophthora palmivora</name>
    <dbReference type="NCBI Taxonomy" id="4796"/>
    <lineage>
        <taxon>Eukaryota</taxon>
        <taxon>Sar</taxon>
        <taxon>Stramenopiles</taxon>
        <taxon>Oomycota</taxon>
        <taxon>Peronosporomycetes</taxon>
        <taxon>Peronosporales</taxon>
        <taxon>Peronosporaceae</taxon>
        <taxon>Phytophthora</taxon>
    </lineage>
</organism>